<dbReference type="InterPro" id="IPR023213">
    <property type="entry name" value="CAT-like_dom_sf"/>
</dbReference>
<reference evidence="1 2" key="1">
    <citation type="journal article" date="2019" name="Sci. Rep.">
        <title>A high-quality genome of Eragrostis curvula grass provides insights into Poaceae evolution and supports new strategies to enhance forage quality.</title>
        <authorList>
            <person name="Carballo J."/>
            <person name="Santos B.A.C.M."/>
            <person name="Zappacosta D."/>
            <person name="Garbus I."/>
            <person name="Selva J.P."/>
            <person name="Gallo C.A."/>
            <person name="Diaz A."/>
            <person name="Albertini E."/>
            <person name="Caccamo M."/>
            <person name="Echenique V."/>
        </authorList>
    </citation>
    <scope>NUCLEOTIDE SEQUENCE [LARGE SCALE GENOMIC DNA]</scope>
    <source>
        <strain evidence="2">cv. Victoria</strain>
        <tissue evidence="1">Leaf</tissue>
    </source>
</reference>
<dbReference type="AlphaFoldDB" id="A0A5J9VW37"/>
<evidence type="ECO:0000313" key="2">
    <source>
        <dbReference type="Proteomes" id="UP000324897"/>
    </source>
</evidence>
<feature type="non-terminal residue" evidence="1">
    <location>
        <position position="1"/>
    </location>
</feature>
<dbReference type="Gramene" id="TVU39815">
    <property type="protein sequence ID" value="TVU39815"/>
    <property type="gene ID" value="EJB05_13255"/>
</dbReference>
<dbReference type="GO" id="GO:0016747">
    <property type="term" value="F:acyltransferase activity, transferring groups other than amino-acyl groups"/>
    <property type="evidence" value="ECO:0007669"/>
    <property type="project" value="UniProtKB-ARBA"/>
</dbReference>
<name>A0A5J9VW37_9POAL</name>
<dbReference type="Proteomes" id="UP000324897">
    <property type="component" value="Chromosome 4"/>
</dbReference>
<gene>
    <name evidence="1" type="ORF">EJB05_13255</name>
</gene>
<organism evidence="1 2">
    <name type="scientific">Eragrostis curvula</name>
    <name type="common">weeping love grass</name>
    <dbReference type="NCBI Taxonomy" id="38414"/>
    <lineage>
        <taxon>Eukaryota</taxon>
        <taxon>Viridiplantae</taxon>
        <taxon>Streptophyta</taxon>
        <taxon>Embryophyta</taxon>
        <taxon>Tracheophyta</taxon>
        <taxon>Spermatophyta</taxon>
        <taxon>Magnoliopsida</taxon>
        <taxon>Liliopsida</taxon>
        <taxon>Poales</taxon>
        <taxon>Poaceae</taxon>
        <taxon>PACMAD clade</taxon>
        <taxon>Chloridoideae</taxon>
        <taxon>Eragrostideae</taxon>
        <taxon>Eragrostidinae</taxon>
        <taxon>Eragrostis</taxon>
    </lineage>
</organism>
<dbReference type="Gene3D" id="3.30.559.10">
    <property type="entry name" value="Chloramphenicol acetyltransferase-like domain"/>
    <property type="match status" value="1"/>
</dbReference>
<dbReference type="Pfam" id="PF02458">
    <property type="entry name" value="Transferase"/>
    <property type="match status" value="1"/>
</dbReference>
<dbReference type="EMBL" id="RWGY01000007">
    <property type="protein sequence ID" value="TVU39815.1"/>
    <property type="molecule type" value="Genomic_DNA"/>
</dbReference>
<sequence>MDGDYCSSALDYLDRLPPKELAAIVRRRAGTFWYNPAVTSWARMPTIHGADFGWGPPVFVGPAGTAAEGLAVVCPAADNGDGGLSVAMHLLAGGTHEQVQSAHVR</sequence>
<protein>
    <submittedName>
        <fullName evidence="1">Uncharacterized protein</fullName>
    </submittedName>
</protein>
<proteinExistence type="predicted"/>
<dbReference type="OrthoDB" id="963013at2759"/>
<accession>A0A5J9VW37</accession>
<comment type="caution">
    <text evidence="1">The sequence shown here is derived from an EMBL/GenBank/DDBJ whole genome shotgun (WGS) entry which is preliminary data.</text>
</comment>
<keyword evidence="2" id="KW-1185">Reference proteome</keyword>
<evidence type="ECO:0000313" key="1">
    <source>
        <dbReference type="EMBL" id="TVU39815.1"/>
    </source>
</evidence>